<dbReference type="EMBL" id="KZ508195">
    <property type="protein sequence ID" value="PKU35552.1"/>
    <property type="molecule type" value="Genomic_DNA"/>
</dbReference>
<sequence length="135" mass="15074">MIVLLYTGAKRRALQFMMIQLQIGVDLLEKRIVGMETLLGATRVLLAGGCGAVTAQSQKFIKTRALQVLLLVFTDLNMLDTSFITMALPRPGEDAVFNTGFIWKRIPGHSVTSSQRVVYTADAKRVYAVKLQYFF</sequence>
<reference evidence="2" key="2">
    <citation type="submission" date="2017-12" db="EMBL/GenBank/DDBJ databases">
        <title>Genome sequence of the Bar-tailed Godwit (Limosa lapponica baueri).</title>
        <authorList>
            <person name="Lima N.C.B."/>
            <person name="Parody-Merino A.M."/>
            <person name="Battley P.F."/>
            <person name="Fidler A.E."/>
            <person name="Prosdocimi F."/>
        </authorList>
    </citation>
    <scope>NUCLEOTIDE SEQUENCE [LARGE SCALE GENOMIC DNA]</scope>
</reference>
<protein>
    <submittedName>
        <fullName evidence="1">Uncharacterized protein</fullName>
    </submittedName>
</protein>
<name>A0A2I0TP37_LIMLA</name>
<evidence type="ECO:0000313" key="1">
    <source>
        <dbReference type="EMBL" id="PKU35552.1"/>
    </source>
</evidence>
<keyword evidence="2" id="KW-1185">Reference proteome</keyword>
<evidence type="ECO:0000313" key="2">
    <source>
        <dbReference type="Proteomes" id="UP000233556"/>
    </source>
</evidence>
<gene>
    <name evidence="1" type="ORF">llap_14144</name>
</gene>
<dbReference type="Proteomes" id="UP000233556">
    <property type="component" value="Unassembled WGS sequence"/>
</dbReference>
<proteinExistence type="predicted"/>
<organism evidence="1 2">
    <name type="scientific">Limosa lapponica baueri</name>
    <dbReference type="NCBI Taxonomy" id="1758121"/>
    <lineage>
        <taxon>Eukaryota</taxon>
        <taxon>Metazoa</taxon>
        <taxon>Chordata</taxon>
        <taxon>Craniata</taxon>
        <taxon>Vertebrata</taxon>
        <taxon>Euteleostomi</taxon>
        <taxon>Archelosauria</taxon>
        <taxon>Archosauria</taxon>
        <taxon>Dinosauria</taxon>
        <taxon>Saurischia</taxon>
        <taxon>Theropoda</taxon>
        <taxon>Coelurosauria</taxon>
        <taxon>Aves</taxon>
        <taxon>Neognathae</taxon>
        <taxon>Neoaves</taxon>
        <taxon>Charadriiformes</taxon>
        <taxon>Scolopacidae</taxon>
        <taxon>Limosa</taxon>
    </lineage>
</organism>
<reference evidence="2" key="1">
    <citation type="submission" date="2017-11" db="EMBL/GenBank/DDBJ databases">
        <authorList>
            <person name="Lima N.C."/>
            <person name="Parody-Merino A.M."/>
            <person name="Battley P.F."/>
            <person name="Fidler A.E."/>
            <person name="Prosdocimi F."/>
        </authorList>
    </citation>
    <scope>NUCLEOTIDE SEQUENCE [LARGE SCALE GENOMIC DNA]</scope>
</reference>
<dbReference type="AlphaFoldDB" id="A0A2I0TP37"/>
<accession>A0A2I0TP37</accession>